<feature type="transmembrane region" description="Helical" evidence="7">
    <location>
        <begin position="41"/>
        <end position="65"/>
    </location>
</feature>
<dbReference type="SUPFAM" id="SSF51182">
    <property type="entry name" value="RmlC-like cupins"/>
    <property type="match status" value="1"/>
</dbReference>
<comment type="similarity">
    <text evidence="2">Belongs to the urea transporter family.</text>
</comment>
<keyword evidence="10" id="KW-1185">Reference proteome</keyword>
<dbReference type="InterPro" id="IPR011051">
    <property type="entry name" value="RmlC_Cupin_sf"/>
</dbReference>
<dbReference type="Pfam" id="PF12973">
    <property type="entry name" value="Cupin_7"/>
    <property type="match status" value="1"/>
</dbReference>
<keyword evidence="3" id="KW-1003">Cell membrane</keyword>
<proteinExistence type="inferred from homology"/>
<dbReference type="InterPro" id="IPR025979">
    <property type="entry name" value="ChrR-like_cupin_dom"/>
</dbReference>
<feature type="transmembrane region" description="Helical" evidence="7">
    <location>
        <begin position="277"/>
        <end position="297"/>
    </location>
</feature>
<dbReference type="Pfam" id="PF03253">
    <property type="entry name" value="UT"/>
    <property type="match status" value="1"/>
</dbReference>
<evidence type="ECO:0000256" key="4">
    <source>
        <dbReference type="ARBA" id="ARBA00022692"/>
    </source>
</evidence>
<evidence type="ECO:0000256" key="2">
    <source>
        <dbReference type="ARBA" id="ARBA00005914"/>
    </source>
</evidence>
<comment type="subcellular location">
    <subcellularLocation>
        <location evidence="1">Cell membrane</location>
        <topology evidence="1">Multi-pass membrane protein</topology>
    </subcellularLocation>
</comment>
<feature type="domain" description="ChrR-like cupin" evidence="8">
    <location>
        <begin position="337"/>
        <end position="419"/>
    </location>
</feature>
<evidence type="ECO:0000256" key="1">
    <source>
        <dbReference type="ARBA" id="ARBA00004651"/>
    </source>
</evidence>
<feature type="transmembrane region" description="Helical" evidence="7">
    <location>
        <begin position="134"/>
        <end position="154"/>
    </location>
</feature>
<feature type="transmembrane region" description="Helical" evidence="7">
    <location>
        <begin position="174"/>
        <end position="200"/>
    </location>
</feature>
<dbReference type="InterPro" id="IPR014710">
    <property type="entry name" value="RmlC-like_jellyroll"/>
</dbReference>
<accession>A0ABT3SM75</accession>
<dbReference type="Proteomes" id="UP001300745">
    <property type="component" value="Unassembled WGS sequence"/>
</dbReference>
<protein>
    <submittedName>
        <fullName evidence="9">Urea transporter</fullName>
    </submittedName>
</protein>
<feature type="transmembrane region" description="Helical" evidence="7">
    <location>
        <begin position="106"/>
        <end position="127"/>
    </location>
</feature>
<dbReference type="PANTHER" id="PTHR10464:SF4">
    <property type="entry name" value="UREA TRANSPORTER"/>
    <property type="match status" value="1"/>
</dbReference>
<dbReference type="Gene3D" id="2.60.120.10">
    <property type="entry name" value="Jelly Rolls"/>
    <property type="match status" value="1"/>
</dbReference>
<name>A0ABT3SM75_9MYCO</name>
<evidence type="ECO:0000313" key="9">
    <source>
        <dbReference type="EMBL" id="MCX2940622.1"/>
    </source>
</evidence>
<feature type="transmembrane region" description="Helical" evidence="7">
    <location>
        <begin position="77"/>
        <end position="100"/>
    </location>
</feature>
<dbReference type="EMBL" id="JAPJDO010000043">
    <property type="protein sequence ID" value="MCX2940622.1"/>
    <property type="molecule type" value="Genomic_DNA"/>
</dbReference>
<evidence type="ECO:0000313" key="10">
    <source>
        <dbReference type="Proteomes" id="UP001300745"/>
    </source>
</evidence>
<dbReference type="InterPro" id="IPR004937">
    <property type="entry name" value="Urea_transporter"/>
</dbReference>
<feature type="transmembrane region" description="Helical" evidence="7">
    <location>
        <begin position="229"/>
        <end position="248"/>
    </location>
</feature>
<dbReference type="PANTHER" id="PTHR10464">
    <property type="entry name" value="UREA TRANSPORTER"/>
    <property type="match status" value="1"/>
</dbReference>
<dbReference type="Gene3D" id="1.10.3430.10">
    <property type="entry name" value="Ammonium transporter AmtB like domains"/>
    <property type="match status" value="1"/>
</dbReference>
<evidence type="ECO:0000256" key="7">
    <source>
        <dbReference type="SAM" id="Phobius"/>
    </source>
</evidence>
<evidence type="ECO:0000259" key="8">
    <source>
        <dbReference type="Pfam" id="PF12973"/>
    </source>
</evidence>
<keyword evidence="6 7" id="KW-0472">Membrane</keyword>
<gene>
    <name evidence="9" type="ORF">ORI27_28410</name>
</gene>
<keyword evidence="5 7" id="KW-1133">Transmembrane helix</keyword>
<feature type="transmembrane region" description="Helical" evidence="7">
    <location>
        <begin position="207"/>
        <end position="223"/>
    </location>
</feature>
<evidence type="ECO:0000256" key="3">
    <source>
        <dbReference type="ARBA" id="ARBA00022475"/>
    </source>
</evidence>
<dbReference type="RefSeq" id="WP_266000480.1">
    <property type="nucleotide sequence ID" value="NZ_JAPJDN010000043.1"/>
</dbReference>
<comment type="caution">
    <text evidence="9">The sequence shown here is derived from an EMBL/GenBank/DDBJ whole genome shotgun (WGS) entry which is preliminary data.</text>
</comment>
<sequence>MRQPVDYLFPPVEPGVNVPYYRLVLRGCSQLCFQSNELTGLFVVAAALVGSPIAAAYLLVAAVVAPAGRMLLGQRGAVLATGLPGLNPCLIALSLPSFFHTGWTDIGMWVTLVVCVAVTVVLVRVLVAVLPFPILTLPFLIVFWTVYALAPHLSVLRRIPLETFHGTTFHPVGAVLHSLGQALFSTSAWSGLLLLCGLLLSNWRHGVVALLGAVIGTLVSYYYRDVDPTSVNLGLYGFNGVLTAVAVYAMCGAKLRLAILGALVATIMMPAISDIGLQTVCAPLVFTTWLILALGWVERRWFDESPKGNASMPTTPGEPIMFSNLLAQAKALRNSGDWQPFRPGVTAHWLYNEGNGGPSAVLLRYEAGARVPEHEHVGYEHVFVLEGDEFDENGSYPAGSFTVNPPGTRHSPGSTGGCIALLIYEKQVRFVSEQ</sequence>
<organism evidence="9 10">
    <name type="scientific">Mycobacterium pinniadriaticum</name>
    <dbReference type="NCBI Taxonomy" id="2994102"/>
    <lineage>
        <taxon>Bacteria</taxon>
        <taxon>Bacillati</taxon>
        <taxon>Actinomycetota</taxon>
        <taxon>Actinomycetes</taxon>
        <taxon>Mycobacteriales</taxon>
        <taxon>Mycobacteriaceae</taxon>
        <taxon>Mycobacterium</taxon>
    </lineage>
</organism>
<evidence type="ECO:0000256" key="6">
    <source>
        <dbReference type="ARBA" id="ARBA00023136"/>
    </source>
</evidence>
<reference evidence="9 10" key="1">
    <citation type="submission" date="2022-11" db="EMBL/GenBank/DDBJ databases">
        <title>Mycobacterium sp. nov.</title>
        <authorList>
            <person name="Papic B."/>
            <person name="Spicic S."/>
            <person name="Duvnjak S."/>
        </authorList>
    </citation>
    <scope>NUCLEOTIDE SEQUENCE [LARGE SCALE GENOMIC DNA]</scope>
    <source>
        <strain evidence="9 10">CVI_P4</strain>
    </source>
</reference>
<evidence type="ECO:0000256" key="5">
    <source>
        <dbReference type="ARBA" id="ARBA00022989"/>
    </source>
</evidence>
<dbReference type="InterPro" id="IPR029020">
    <property type="entry name" value="Ammonium/urea_transptr"/>
</dbReference>
<keyword evidence="4 7" id="KW-0812">Transmembrane</keyword>